<feature type="transmembrane region" description="Helical" evidence="6">
    <location>
        <begin position="343"/>
        <end position="363"/>
    </location>
</feature>
<dbReference type="PANTHER" id="PTHR42770:SF11">
    <property type="entry name" value="INNER MEMBRANE TRANSPORT PROTEIN YBAT"/>
    <property type="match status" value="1"/>
</dbReference>
<feature type="transmembrane region" description="Helical" evidence="6">
    <location>
        <begin position="317"/>
        <end position="337"/>
    </location>
</feature>
<feature type="transmembrane region" description="Helical" evidence="6">
    <location>
        <begin position="12"/>
        <end position="36"/>
    </location>
</feature>
<evidence type="ECO:0000313" key="8">
    <source>
        <dbReference type="Proteomes" id="UP000198405"/>
    </source>
</evidence>
<dbReference type="PANTHER" id="PTHR42770">
    <property type="entry name" value="AMINO ACID TRANSPORTER-RELATED"/>
    <property type="match status" value="1"/>
</dbReference>
<evidence type="ECO:0000256" key="5">
    <source>
        <dbReference type="ARBA" id="ARBA00023136"/>
    </source>
</evidence>
<feature type="transmembrane region" description="Helical" evidence="6">
    <location>
        <begin position="375"/>
        <end position="396"/>
    </location>
</feature>
<keyword evidence="3 6" id="KW-0812">Transmembrane</keyword>
<dbReference type="Proteomes" id="UP000198405">
    <property type="component" value="Unassembled WGS sequence"/>
</dbReference>
<feature type="transmembrane region" description="Helical" evidence="6">
    <location>
        <begin position="42"/>
        <end position="63"/>
    </location>
</feature>
<reference evidence="8" key="1">
    <citation type="submission" date="2017-06" db="EMBL/GenBank/DDBJ databases">
        <authorList>
            <person name="Varghese N."/>
            <person name="Submissions S."/>
        </authorList>
    </citation>
    <scope>NUCLEOTIDE SEQUENCE [LARGE SCALE GENOMIC DNA]</scope>
    <source>
        <strain evidence="8">DSM 15668</strain>
    </source>
</reference>
<feature type="transmembrane region" description="Helical" evidence="6">
    <location>
        <begin position="185"/>
        <end position="203"/>
    </location>
</feature>
<feature type="transmembrane region" description="Helical" evidence="6">
    <location>
        <begin position="122"/>
        <end position="141"/>
    </location>
</feature>
<dbReference type="Gene3D" id="1.20.1740.10">
    <property type="entry name" value="Amino acid/polyamine transporter I"/>
    <property type="match status" value="1"/>
</dbReference>
<evidence type="ECO:0000313" key="7">
    <source>
        <dbReference type="EMBL" id="SNR87891.1"/>
    </source>
</evidence>
<protein>
    <submittedName>
        <fullName evidence="7">Amino acid:proton symporter, ABT family</fullName>
    </submittedName>
</protein>
<dbReference type="EMBL" id="FZOB01000013">
    <property type="protein sequence ID" value="SNR87891.1"/>
    <property type="molecule type" value="Genomic_DNA"/>
</dbReference>
<evidence type="ECO:0000256" key="6">
    <source>
        <dbReference type="SAM" id="Phobius"/>
    </source>
</evidence>
<feature type="transmembrane region" description="Helical" evidence="6">
    <location>
        <begin position="402"/>
        <end position="419"/>
    </location>
</feature>
<feature type="transmembrane region" description="Helical" evidence="6">
    <location>
        <begin position="273"/>
        <end position="296"/>
    </location>
</feature>
<comment type="subcellular location">
    <subcellularLocation>
        <location evidence="1">Cell membrane</location>
        <topology evidence="1">Multi-pass membrane protein</topology>
    </subcellularLocation>
</comment>
<name>A0A238ZY09_9BACT</name>
<dbReference type="InterPro" id="IPR050367">
    <property type="entry name" value="APC_superfamily"/>
</dbReference>
<dbReference type="InterPro" id="IPR002293">
    <property type="entry name" value="AA/rel_permease1"/>
</dbReference>
<dbReference type="PIRSF" id="PIRSF006060">
    <property type="entry name" value="AA_transporter"/>
    <property type="match status" value="1"/>
</dbReference>
<evidence type="ECO:0000256" key="4">
    <source>
        <dbReference type="ARBA" id="ARBA00022989"/>
    </source>
</evidence>
<keyword evidence="8" id="KW-1185">Reference proteome</keyword>
<evidence type="ECO:0000256" key="2">
    <source>
        <dbReference type="ARBA" id="ARBA00022475"/>
    </source>
</evidence>
<evidence type="ECO:0000256" key="3">
    <source>
        <dbReference type="ARBA" id="ARBA00022692"/>
    </source>
</evidence>
<keyword evidence="4 6" id="KW-1133">Transmembrane helix</keyword>
<dbReference type="GO" id="GO:0022857">
    <property type="term" value="F:transmembrane transporter activity"/>
    <property type="evidence" value="ECO:0007669"/>
    <property type="project" value="InterPro"/>
</dbReference>
<dbReference type="Pfam" id="PF13520">
    <property type="entry name" value="AA_permease_2"/>
    <property type="match status" value="1"/>
</dbReference>
<dbReference type="GO" id="GO:0005886">
    <property type="term" value="C:plasma membrane"/>
    <property type="evidence" value="ECO:0007669"/>
    <property type="project" value="UniProtKB-SubCell"/>
</dbReference>
<feature type="transmembrane region" description="Helical" evidence="6">
    <location>
        <begin position="224"/>
        <end position="248"/>
    </location>
</feature>
<keyword evidence="2" id="KW-1003">Cell membrane</keyword>
<evidence type="ECO:0000256" key="1">
    <source>
        <dbReference type="ARBA" id="ARBA00004651"/>
    </source>
</evidence>
<keyword evidence="5 6" id="KW-0472">Membrane</keyword>
<gene>
    <name evidence="7" type="ORF">SAMN06265340_1138</name>
</gene>
<organism evidence="7 8">
    <name type="scientific">Desulfurobacterium atlanticum</name>
    <dbReference type="NCBI Taxonomy" id="240169"/>
    <lineage>
        <taxon>Bacteria</taxon>
        <taxon>Pseudomonadati</taxon>
        <taxon>Aquificota</taxon>
        <taxon>Aquificia</taxon>
        <taxon>Desulfurobacteriales</taxon>
        <taxon>Desulfurobacteriaceae</taxon>
        <taxon>Desulfurobacterium</taxon>
    </lineage>
</organism>
<sequence>MVREEKLGLKELIAIGVGGMIGGGIFSVLGVAVGFAGNGAPLSFFIDMLIALAAGYHYVKLALTFRDDGASYTYLKKAFPDKPSIAAVEGWIVIIGYVGTLALYAFTFGAYGADLFGLSDSLFLRIVLSVGMLLFFFFINLKGVRTSGLTEDIIVYTKIAILAGFAFIGLLNVDKDRFVPFLNKGVSPVFLGAAVIFVAYEGFQLITNAVRETDNPDKNIPRGIYGSILITGLIYITLAVVAVGALSYDQLIRAKEYALAAVAEPILGSFGKVLISLAALMATSSAVNSTLFGASRMMAEMAEEKIMPPFLGKRDRAGVPFIALAVMTFFAILFTAAGTLSVIAEFSSITFLLVSIGVSLANIRLKDKTKARIDVAILGLILMCITVATILVYLAFSNLEELVTIMLIYFAVTCLFFFYKKIYHLES</sequence>
<feature type="transmembrane region" description="Helical" evidence="6">
    <location>
        <begin position="84"/>
        <end position="110"/>
    </location>
</feature>
<dbReference type="AlphaFoldDB" id="A0A238ZY09"/>
<proteinExistence type="predicted"/>
<feature type="transmembrane region" description="Helical" evidence="6">
    <location>
        <begin position="153"/>
        <end position="173"/>
    </location>
</feature>
<accession>A0A238ZY09</accession>